<dbReference type="Proteomes" id="UP001597525">
    <property type="component" value="Unassembled WGS sequence"/>
</dbReference>
<keyword evidence="1" id="KW-0378">Hydrolase</keyword>
<dbReference type="CDD" id="cd08994">
    <property type="entry name" value="GH43_62_32_68_117_130-like"/>
    <property type="match status" value="1"/>
</dbReference>
<protein>
    <submittedName>
        <fullName evidence="1">Glycoside hydrolase family protein</fullName>
    </submittedName>
</protein>
<accession>A0ABW6BLY2</accession>
<gene>
    <name evidence="1" type="ORF">ACFS7Y_15095</name>
</gene>
<dbReference type="EMBL" id="JBHUPB010000010">
    <property type="protein sequence ID" value="MFD2968725.1"/>
    <property type="molecule type" value="Genomic_DNA"/>
</dbReference>
<keyword evidence="2" id="KW-1185">Reference proteome</keyword>
<evidence type="ECO:0000313" key="1">
    <source>
        <dbReference type="EMBL" id="MFD2968725.1"/>
    </source>
</evidence>
<sequence length="550" mass="62085">MKIKYLVVAPLIILYQVAFAQITERERPQIWSNLVSGARFMDRFLPMKGKVLSDGTWGAPQVKPRFVDNGIEDNIWSYWCGSIQKSDEGKYHMFVCGWLEASPKGHFEWPNSYLFDATSDNLEGPYKLNKMIGKGHNVEAFRLADGRYVLYVIGGRYVAEKIGGPWQYDKFEFDERDRKVVEDMSNLSFARREDGSYLMVNRGGGIWVSKDGLSKYGLLTEKSVYPAVDGEFEDPVIWKDHIQYHLIVNDWLGRIAYYLRSKDGVNWVVDPGEAYAPGIARHADGRSENWFKYERIKIYQDSIGRAIQANLAVVDVQKEEDFASDVHSSKQITIPLNPGLILTVLNNNPINKKTKEIRVKVHAEDGFDPNRDIDLSSLRFGASAEVNFGRGSILLGTQKEGSDLILIFDASGSGITNDEFAPKLIGKYADGKMLFGFARLPYVNYNAPILSARAPIITLEGDKWNSKINVENFGQVLSKKSDVKVIYKKDGVTLFSSWGVIQPISPYSHSEIILKSKGELLQGQEYEVTVSIVESNKIVSKFSFKSTIKD</sequence>
<dbReference type="InterPro" id="IPR023296">
    <property type="entry name" value="Glyco_hydro_beta-prop_sf"/>
</dbReference>
<comment type="caution">
    <text evidence="1">The sequence shown here is derived from an EMBL/GenBank/DDBJ whole genome shotgun (WGS) entry which is preliminary data.</text>
</comment>
<dbReference type="GO" id="GO:0016787">
    <property type="term" value="F:hydrolase activity"/>
    <property type="evidence" value="ECO:0007669"/>
    <property type="project" value="UniProtKB-KW"/>
</dbReference>
<dbReference type="Gene3D" id="2.115.10.20">
    <property type="entry name" value="Glycosyl hydrolase domain, family 43"/>
    <property type="match status" value="1"/>
</dbReference>
<evidence type="ECO:0000313" key="2">
    <source>
        <dbReference type="Proteomes" id="UP001597525"/>
    </source>
</evidence>
<reference evidence="2" key="1">
    <citation type="journal article" date="2019" name="Int. J. Syst. Evol. Microbiol.">
        <title>The Global Catalogue of Microorganisms (GCM) 10K type strain sequencing project: providing services to taxonomists for standard genome sequencing and annotation.</title>
        <authorList>
            <consortium name="The Broad Institute Genomics Platform"/>
            <consortium name="The Broad Institute Genome Sequencing Center for Infectious Disease"/>
            <person name="Wu L."/>
            <person name="Ma J."/>
        </authorList>
    </citation>
    <scope>NUCLEOTIDE SEQUENCE [LARGE SCALE GENOMIC DNA]</scope>
    <source>
        <strain evidence="2">KCTC 22814</strain>
    </source>
</reference>
<name>A0ABW6BLY2_9SPHI</name>
<proteinExistence type="predicted"/>
<dbReference type="SUPFAM" id="SSF75005">
    <property type="entry name" value="Arabinanase/levansucrase/invertase"/>
    <property type="match status" value="2"/>
</dbReference>
<organism evidence="1 2">
    <name type="scientific">Sphingobacterium bambusae</name>
    <dbReference type="NCBI Taxonomy" id="662858"/>
    <lineage>
        <taxon>Bacteria</taxon>
        <taxon>Pseudomonadati</taxon>
        <taxon>Bacteroidota</taxon>
        <taxon>Sphingobacteriia</taxon>
        <taxon>Sphingobacteriales</taxon>
        <taxon>Sphingobacteriaceae</taxon>
        <taxon>Sphingobacterium</taxon>
    </lineage>
</organism>
<dbReference type="RefSeq" id="WP_320185006.1">
    <property type="nucleotide sequence ID" value="NZ_CP138332.1"/>
</dbReference>